<evidence type="ECO:0000256" key="1">
    <source>
        <dbReference type="ARBA" id="ARBA00004141"/>
    </source>
</evidence>
<evidence type="ECO:0000256" key="2">
    <source>
        <dbReference type="ARBA" id="ARBA00007511"/>
    </source>
</evidence>
<dbReference type="AlphaFoldDB" id="A0A0J1IPL4"/>
<feature type="transmembrane region" description="Helical" evidence="6">
    <location>
        <begin position="30"/>
        <end position="54"/>
    </location>
</feature>
<gene>
    <name evidence="7" type="ORF">ABW02_03030</name>
</gene>
<proteinExistence type="inferred from homology"/>
<name>A0A0J1IPL4_NIACI</name>
<evidence type="ECO:0000256" key="4">
    <source>
        <dbReference type="ARBA" id="ARBA00022989"/>
    </source>
</evidence>
<dbReference type="InterPro" id="IPR005496">
    <property type="entry name" value="Integral_membrane_TerC"/>
</dbReference>
<dbReference type="InterPro" id="IPR022493">
    <property type="entry name" value="CHP03716_TM_YkoY"/>
</dbReference>
<keyword evidence="4 6" id="KW-1133">Transmembrane helix</keyword>
<evidence type="ECO:0000256" key="6">
    <source>
        <dbReference type="SAM" id="Phobius"/>
    </source>
</evidence>
<feature type="transmembrane region" description="Helical" evidence="6">
    <location>
        <begin position="229"/>
        <end position="248"/>
    </location>
</feature>
<dbReference type="InterPro" id="IPR036259">
    <property type="entry name" value="MFS_trans_sf"/>
</dbReference>
<organism evidence="7 8">
    <name type="scientific">Niallia circulans</name>
    <name type="common">Bacillus circulans</name>
    <dbReference type="NCBI Taxonomy" id="1397"/>
    <lineage>
        <taxon>Bacteria</taxon>
        <taxon>Bacillati</taxon>
        <taxon>Bacillota</taxon>
        <taxon>Bacilli</taxon>
        <taxon>Bacillales</taxon>
        <taxon>Bacillaceae</taxon>
        <taxon>Niallia</taxon>
    </lineage>
</organism>
<comment type="similarity">
    <text evidence="2">Belongs to the TerC family.</text>
</comment>
<feature type="transmembrane region" description="Helical" evidence="6">
    <location>
        <begin position="93"/>
        <end position="111"/>
    </location>
</feature>
<dbReference type="EMBL" id="LDPH01000002">
    <property type="protein sequence ID" value="KLV27889.1"/>
    <property type="molecule type" value="Genomic_DNA"/>
</dbReference>
<comment type="caution">
    <text evidence="7">The sequence shown here is derived from an EMBL/GenBank/DDBJ whole genome shotgun (WGS) entry which is preliminary data.</text>
</comment>
<sequence length="260" mass="29020">MGIFETIIDTYAQFFNWQMWGEVLTDPVSWGYIGTLVILEGLLSADNALVLAVMVKHLPPEQRRKALFYGLLGAYIFRFIAIGIGVYLIEFSWVKILGAAYLAYLSIKYFVDRKKAANQPEDGEEENKGINKNGILIRTFGLFWGTVISVELMDIAFSVDSVLAAFGVSNQVWVLLLGGILGVLMMRGVAGVFLKLIDKIPELEATAYILILIIAVKMLLGVFDIHIEHIYFFGLLVIAFGATFVIHFKNKKKAEQQGEA</sequence>
<dbReference type="GeneID" id="56350093"/>
<protein>
    <submittedName>
        <fullName evidence="7">Membrane protein</fullName>
    </submittedName>
</protein>
<evidence type="ECO:0000313" key="7">
    <source>
        <dbReference type="EMBL" id="KLV27889.1"/>
    </source>
</evidence>
<evidence type="ECO:0000256" key="3">
    <source>
        <dbReference type="ARBA" id="ARBA00022692"/>
    </source>
</evidence>
<evidence type="ECO:0000256" key="5">
    <source>
        <dbReference type="ARBA" id="ARBA00023136"/>
    </source>
</evidence>
<feature type="transmembrane region" description="Helical" evidence="6">
    <location>
        <begin position="66"/>
        <end position="87"/>
    </location>
</feature>
<dbReference type="OrthoDB" id="9806211at2"/>
<accession>A0A0J1IPL4</accession>
<dbReference type="GO" id="GO:0016020">
    <property type="term" value="C:membrane"/>
    <property type="evidence" value="ECO:0007669"/>
    <property type="project" value="UniProtKB-SubCell"/>
</dbReference>
<dbReference type="PANTHER" id="PTHR30238">
    <property type="entry name" value="MEMBRANE BOUND PREDICTED REDOX MODULATOR"/>
    <property type="match status" value="1"/>
</dbReference>
<dbReference type="PATRIC" id="fig|1397.4.peg.1872"/>
<evidence type="ECO:0000313" key="8">
    <source>
        <dbReference type="Proteomes" id="UP000036045"/>
    </source>
</evidence>
<keyword evidence="3 6" id="KW-0812">Transmembrane</keyword>
<keyword evidence="5 6" id="KW-0472">Membrane</keyword>
<dbReference type="SUPFAM" id="SSF103473">
    <property type="entry name" value="MFS general substrate transporter"/>
    <property type="match status" value="1"/>
</dbReference>
<dbReference type="NCBIfam" id="TIGR03716">
    <property type="entry name" value="R_switched_YkoY"/>
    <property type="match status" value="1"/>
</dbReference>
<dbReference type="Pfam" id="PF03741">
    <property type="entry name" value="TerC"/>
    <property type="match status" value="1"/>
</dbReference>
<feature type="transmembrane region" description="Helical" evidence="6">
    <location>
        <begin position="205"/>
        <end position="223"/>
    </location>
</feature>
<comment type="subcellular location">
    <subcellularLocation>
        <location evidence="1">Membrane</location>
        <topology evidence="1">Multi-pass membrane protein</topology>
    </subcellularLocation>
</comment>
<dbReference type="Proteomes" id="UP000036045">
    <property type="component" value="Unassembled WGS sequence"/>
</dbReference>
<feature type="transmembrane region" description="Helical" evidence="6">
    <location>
        <begin position="172"/>
        <end position="193"/>
    </location>
</feature>
<feature type="transmembrane region" description="Helical" evidence="6">
    <location>
        <begin position="142"/>
        <end position="166"/>
    </location>
</feature>
<dbReference type="RefSeq" id="WP_047940443.1">
    <property type="nucleotide sequence ID" value="NZ_CP053989.1"/>
</dbReference>
<reference evidence="7 8" key="1">
    <citation type="submission" date="2015-05" db="EMBL/GenBank/DDBJ databases">
        <title>Whole genome sequence and identification of bacterial endophytes from Costus igneus.</title>
        <authorList>
            <person name="Lee Y.P."/>
            <person name="Gan H.M."/>
            <person name="Eng W."/>
            <person name="Wheatley M.S."/>
            <person name="Caraballo A."/>
            <person name="Polter S."/>
            <person name="Savka M.A."/>
            <person name="Hudson A.O."/>
        </authorList>
    </citation>
    <scope>NUCLEOTIDE SEQUENCE [LARGE SCALE GENOMIC DNA]</scope>
    <source>
        <strain evidence="7 8">RIT379</strain>
    </source>
</reference>
<dbReference type="PANTHER" id="PTHR30238:SF6">
    <property type="entry name" value="TERC-LIKE PROTEIN"/>
    <property type="match status" value="1"/>
</dbReference>
<keyword evidence="8" id="KW-1185">Reference proteome</keyword>